<evidence type="ECO:0000313" key="2">
    <source>
        <dbReference type="EMBL" id="TGL63107.1"/>
    </source>
</evidence>
<dbReference type="EMBL" id="RQGD01000005">
    <property type="protein sequence ID" value="TGL63107.1"/>
    <property type="molecule type" value="Genomic_DNA"/>
</dbReference>
<gene>
    <name evidence="2" type="ORF">EHQ58_01260</name>
</gene>
<feature type="signal peptide" evidence="1">
    <location>
        <begin position="1"/>
        <end position="17"/>
    </location>
</feature>
<dbReference type="InterPro" id="IPR025113">
    <property type="entry name" value="TRL-like"/>
</dbReference>
<evidence type="ECO:0000256" key="1">
    <source>
        <dbReference type="SAM" id="SignalP"/>
    </source>
</evidence>
<dbReference type="Proteomes" id="UP000297693">
    <property type="component" value="Unassembled WGS sequence"/>
</dbReference>
<feature type="chain" id="PRO_5020741921" evidence="1">
    <location>
        <begin position="18"/>
        <end position="101"/>
    </location>
</feature>
<keyword evidence="3" id="KW-1185">Reference proteome</keyword>
<dbReference type="RefSeq" id="WP_135621527.1">
    <property type="nucleotide sequence ID" value="NZ_RQGD01000005.1"/>
</dbReference>
<sequence>MKLVFYFLMLALTYSCASPGAGPKGQIYSNTKIGIYATGEKSTNEGTACTHSILGLFAFGDSSIHTIKEKSGIKEVTDVNWQAKNFLGLYASLCVIIGGKS</sequence>
<dbReference type="Pfam" id="PF13146">
    <property type="entry name" value="TRL"/>
    <property type="match status" value="1"/>
</dbReference>
<dbReference type="OrthoDB" id="342764at2"/>
<dbReference type="PROSITE" id="PS51257">
    <property type="entry name" value="PROKAR_LIPOPROTEIN"/>
    <property type="match status" value="1"/>
</dbReference>
<comment type="caution">
    <text evidence="2">The sequence shown here is derived from an EMBL/GenBank/DDBJ whole genome shotgun (WGS) entry which is preliminary data.</text>
</comment>
<keyword evidence="1" id="KW-0732">Signal</keyword>
<accession>A0A4R9K900</accession>
<proteinExistence type="predicted"/>
<protein>
    <submittedName>
        <fullName evidence="2">TRL-like family protein</fullName>
    </submittedName>
</protein>
<reference evidence="2" key="1">
    <citation type="journal article" date="2019" name="PLoS Negl. Trop. Dis.">
        <title>Revisiting the worldwide diversity of Leptospira species in the environment.</title>
        <authorList>
            <person name="Vincent A.T."/>
            <person name="Schiettekatte O."/>
            <person name="Bourhy P."/>
            <person name="Veyrier F.J."/>
            <person name="Picardeau M."/>
        </authorList>
    </citation>
    <scope>NUCLEOTIDE SEQUENCE [LARGE SCALE GENOMIC DNA]</scope>
    <source>
        <strain evidence="2">201702476</strain>
    </source>
</reference>
<evidence type="ECO:0000313" key="3">
    <source>
        <dbReference type="Proteomes" id="UP000297693"/>
    </source>
</evidence>
<name>A0A4R9K900_9LEPT</name>
<dbReference type="AlphaFoldDB" id="A0A4R9K900"/>
<organism evidence="2 3">
    <name type="scientific">Leptospira ognonensis</name>
    <dbReference type="NCBI Taxonomy" id="2484945"/>
    <lineage>
        <taxon>Bacteria</taxon>
        <taxon>Pseudomonadati</taxon>
        <taxon>Spirochaetota</taxon>
        <taxon>Spirochaetia</taxon>
        <taxon>Leptospirales</taxon>
        <taxon>Leptospiraceae</taxon>
        <taxon>Leptospira</taxon>
    </lineage>
</organism>